<evidence type="ECO:0000256" key="6">
    <source>
        <dbReference type="ARBA" id="ARBA00022989"/>
    </source>
</evidence>
<dbReference type="PANTHER" id="PTHR11048:SF39">
    <property type="entry name" value="POLYPRENYL TRANSFERASE AUSN"/>
    <property type="match status" value="1"/>
</dbReference>
<gene>
    <name evidence="9" type="ORF">BGW36DRAFT_400519</name>
</gene>
<organism evidence="9 10">
    <name type="scientific">Talaromyces proteolyticus</name>
    <dbReference type="NCBI Taxonomy" id="1131652"/>
    <lineage>
        <taxon>Eukaryota</taxon>
        <taxon>Fungi</taxon>
        <taxon>Dikarya</taxon>
        <taxon>Ascomycota</taxon>
        <taxon>Pezizomycotina</taxon>
        <taxon>Eurotiomycetes</taxon>
        <taxon>Eurotiomycetidae</taxon>
        <taxon>Eurotiales</taxon>
        <taxon>Trichocomaceae</taxon>
        <taxon>Talaromyces</taxon>
        <taxon>Talaromyces sect. Bacilispori</taxon>
    </lineage>
</organism>
<keyword evidence="7 8" id="KW-0472">Membrane</keyword>
<dbReference type="Pfam" id="PF01040">
    <property type="entry name" value="UbiA"/>
    <property type="match status" value="1"/>
</dbReference>
<reference evidence="9" key="1">
    <citation type="submission" date="2021-12" db="EMBL/GenBank/DDBJ databases">
        <title>Convergent genome expansion in fungi linked to evolution of root-endophyte symbiosis.</title>
        <authorList>
            <consortium name="DOE Joint Genome Institute"/>
            <person name="Ke Y.-H."/>
            <person name="Bonito G."/>
            <person name="Liao H.-L."/>
            <person name="Looney B."/>
            <person name="Rojas-Flechas A."/>
            <person name="Nash J."/>
            <person name="Hameed K."/>
            <person name="Schadt C."/>
            <person name="Martin F."/>
            <person name="Crous P.W."/>
            <person name="Miettinen O."/>
            <person name="Magnuson J.K."/>
            <person name="Labbe J."/>
            <person name="Jacobson D."/>
            <person name="Doktycz M.J."/>
            <person name="Veneault-Fourrey C."/>
            <person name="Kuo A."/>
            <person name="Mondo S."/>
            <person name="Calhoun S."/>
            <person name="Riley R."/>
            <person name="Ohm R."/>
            <person name="LaButti K."/>
            <person name="Andreopoulos B."/>
            <person name="Pangilinan J."/>
            <person name="Nolan M."/>
            <person name="Tritt A."/>
            <person name="Clum A."/>
            <person name="Lipzen A."/>
            <person name="Daum C."/>
            <person name="Barry K."/>
            <person name="Grigoriev I.V."/>
            <person name="Vilgalys R."/>
        </authorList>
    </citation>
    <scope>NUCLEOTIDE SEQUENCE</scope>
    <source>
        <strain evidence="9">PMI_201</strain>
    </source>
</reference>
<feature type="transmembrane region" description="Helical" evidence="8">
    <location>
        <begin position="241"/>
        <end position="273"/>
    </location>
</feature>
<feature type="transmembrane region" description="Helical" evidence="8">
    <location>
        <begin position="293"/>
        <end position="312"/>
    </location>
</feature>
<name>A0AAD4KIJ0_9EURO</name>
<dbReference type="FunFam" id="1.10.357.140:FF:000008">
    <property type="entry name" value="4-hydroxybenzoate octaprenyltransferase"/>
    <property type="match status" value="1"/>
</dbReference>
<accession>A0AAD4KIJ0</accession>
<evidence type="ECO:0000256" key="5">
    <source>
        <dbReference type="ARBA" id="ARBA00022692"/>
    </source>
</evidence>
<dbReference type="InterPro" id="IPR044878">
    <property type="entry name" value="UbiA_sf"/>
</dbReference>
<dbReference type="InterPro" id="IPR000537">
    <property type="entry name" value="UbiA_prenyltransferase"/>
</dbReference>
<dbReference type="AlphaFoldDB" id="A0AAD4KIJ0"/>
<evidence type="ECO:0000256" key="8">
    <source>
        <dbReference type="SAM" id="Phobius"/>
    </source>
</evidence>
<dbReference type="RefSeq" id="XP_046067265.1">
    <property type="nucleotide sequence ID" value="XM_046218640.1"/>
</dbReference>
<dbReference type="GO" id="GO:0005743">
    <property type="term" value="C:mitochondrial inner membrane"/>
    <property type="evidence" value="ECO:0007669"/>
    <property type="project" value="TreeGrafter"/>
</dbReference>
<comment type="similarity">
    <text evidence="3">Belongs to the UbiA prenyltransferase family.</text>
</comment>
<dbReference type="Proteomes" id="UP001201262">
    <property type="component" value="Unassembled WGS sequence"/>
</dbReference>
<sequence length="322" mass="35981">MSQIIRNKGPCNLDNIPEKAIGQEYRPKERILACFPSWLLPYAELARIQQPLGFYQITCPFIVGVAYMITTSVFLNRVFLLSLWSIFFRSAGCAWDDIVDMDVDRQIARTKVRPLPRGAVSTWAACVFTVAVYASGSMFLVFLPWRCTIDALVMTFSALLYPFGKRLFDYPQLIMGNIGWAIPMAMHSLDMDPLAYPAATSCMFLYFSVVIVMVDIIYAIQDVEEDIKVGVKSMAVRFRESLNFVISLLFYASSILLAGAGVTAKLGIPFFILSLGGHAIRKPSSDAEQYARFSGVVGSSFLIIGLVIEYCLRPYSIIQLLS</sequence>
<dbReference type="EMBL" id="JAJTJA010000012">
    <property type="protein sequence ID" value="KAH8691173.1"/>
    <property type="molecule type" value="Genomic_DNA"/>
</dbReference>
<protein>
    <submittedName>
        <fullName evidence="9">UbiA prenyltransferase family-domain-containing protein</fullName>
    </submittedName>
</protein>
<feature type="transmembrane region" description="Helical" evidence="8">
    <location>
        <begin position="52"/>
        <end position="69"/>
    </location>
</feature>
<keyword evidence="10" id="KW-1185">Reference proteome</keyword>
<feature type="transmembrane region" description="Helical" evidence="8">
    <location>
        <begin position="115"/>
        <end position="136"/>
    </location>
</feature>
<dbReference type="GO" id="GO:0008412">
    <property type="term" value="F:4-hydroxybenzoate polyprenyltransferase activity"/>
    <property type="evidence" value="ECO:0007669"/>
    <property type="project" value="TreeGrafter"/>
</dbReference>
<dbReference type="InterPro" id="IPR039653">
    <property type="entry name" value="Prenyltransferase"/>
</dbReference>
<comment type="pathway">
    <text evidence="2">Secondary metabolite biosynthesis; terpenoid biosynthesis.</text>
</comment>
<comment type="subcellular location">
    <subcellularLocation>
        <location evidence="1">Membrane</location>
        <topology evidence="1">Multi-pass membrane protein</topology>
    </subcellularLocation>
</comment>
<evidence type="ECO:0000313" key="10">
    <source>
        <dbReference type="Proteomes" id="UP001201262"/>
    </source>
</evidence>
<proteinExistence type="inferred from homology"/>
<feature type="transmembrane region" description="Helical" evidence="8">
    <location>
        <begin position="173"/>
        <end position="189"/>
    </location>
</feature>
<feature type="transmembrane region" description="Helical" evidence="8">
    <location>
        <begin position="195"/>
        <end position="220"/>
    </location>
</feature>
<evidence type="ECO:0000256" key="4">
    <source>
        <dbReference type="ARBA" id="ARBA00022679"/>
    </source>
</evidence>
<dbReference type="GO" id="GO:0006744">
    <property type="term" value="P:ubiquinone biosynthetic process"/>
    <property type="evidence" value="ECO:0007669"/>
    <property type="project" value="TreeGrafter"/>
</dbReference>
<evidence type="ECO:0000256" key="1">
    <source>
        <dbReference type="ARBA" id="ARBA00004141"/>
    </source>
</evidence>
<comment type="caution">
    <text evidence="9">The sequence shown here is derived from an EMBL/GenBank/DDBJ whole genome shotgun (WGS) entry which is preliminary data.</text>
</comment>
<dbReference type="Gene3D" id="1.20.120.1780">
    <property type="entry name" value="UbiA prenyltransferase"/>
    <property type="match status" value="1"/>
</dbReference>
<evidence type="ECO:0000256" key="2">
    <source>
        <dbReference type="ARBA" id="ARBA00004721"/>
    </source>
</evidence>
<dbReference type="CDD" id="cd13959">
    <property type="entry name" value="PT_UbiA_COQ2"/>
    <property type="match status" value="1"/>
</dbReference>
<keyword evidence="5 8" id="KW-0812">Transmembrane</keyword>
<keyword evidence="6 8" id="KW-1133">Transmembrane helix</keyword>
<dbReference type="GeneID" id="70248927"/>
<keyword evidence="4" id="KW-0808">Transferase</keyword>
<evidence type="ECO:0000256" key="3">
    <source>
        <dbReference type="ARBA" id="ARBA00005985"/>
    </source>
</evidence>
<dbReference type="PANTHER" id="PTHR11048">
    <property type="entry name" value="PRENYLTRANSFERASES"/>
    <property type="match status" value="1"/>
</dbReference>
<evidence type="ECO:0000313" key="9">
    <source>
        <dbReference type="EMBL" id="KAH8691173.1"/>
    </source>
</evidence>
<evidence type="ECO:0000256" key="7">
    <source>
        <dbReference type="ARBA" id="ARBA00023136"/>
    </source>
</evidence>
<dbReference type="Gene3D" id="1.10.357.140">
    <property type="entry name" value="UbiA prenyltransferase"/>
    <property type="match status" value="1"/>
</dbReference>